<dbReference type="Proteomes" id="UP000589036">
    <property type="component" value="Unassembled WGS sequence"/>
</dbReference>
<comment type="caution">
    <text evidence="2">The sequence shown here is derived from an EMBL/GenBank/DDBJ whole genome shotgun (WGS) entry which is preliminary data.</text>
</comment>
<reference evidence="2 3" key="1">
    <citation type="submission" date="2020-07" db="EMBL/GenBank/DDBJ databases">
        <title>Sequencing the genomes of 1000 actinobacteria strains.</title>
        <authorList>
            <person name="Klenk H.-P."/>
        </authorList>
    </citation>
    <scope>NUCLEOTIDE SEQUENCE [LARGE SCALE GENOMIC DNA]</scope>
    <source>
        <strain evidence="2 3">CXB654</strain>
    </source>
</reference>
<evidence type="ECO:0000313" key="2">
    <source>
        <dbReference type="EMBL" id="NYE45642.1"/>
    </source>
</evidence>
<feature type="region of interest" description="Disordered" evidence="1">
    <location>
        <begin position="23"/>
        <end position="54"/>
    </location>
</feature>
<organism evidence="2 3">
    <name type="scientific">Spinactinospora alkalitolerans</name>
    <dbReference type="NCBI Taxonomy" id="687207"/>
    <lineage>
        <taxon>Bacteria</taxon>
        <taxon>Bacillati</taxon>
        <taxon>Actinomycetota</taxon>
        <taxon>Actinomycetes</taxon>
        <taxon>Streptosporangiales</taxon>
        <taxon>Nocardiopsidaceae</taxon>
        <taxon>Spinactinospora</taxon>
    </lineage>
</organism>
<gene>
    <name evidence="2" type="ORF">HDA32_000762</name>
</gene>
<proteinExistence type="predicted"/>
<evidence type="ECO:0000256" key="1">
    <source>
        <dbReference type="SAM" id="MobiDB-lite"/>
    </source>
</evidence>
<accession>A0A852TS12</accession>
<sequence length="202" mass="21599">MLVVALVAFGIYLSVGGFRGDGAEEEQQADQVGGEDRNPGEQQSEAVPPSPIPTTAAEDMEVMDWLPFTEEEFTAAAATAQGFAEAYGTMDYSEPPEAYYDRMAAFATEDYAETLAQSSGAGALWGEMAENEAVAEGRANVESIRSFDDDSIIFVVNAQSITEDASGARDDLGEYAITTVEDGEEWRVYDFQPADAANLGGD</sequence>
<dbReference type="AlphaFoldDB" id="A0A852TS12"/>
<protein>
    <submittedName>
        <fullName evidence="2">Uncharacterized protein</fullName>
    </submittedName>
</protein>
<name>A0A852TS12_9ACTN</name>
<dbReference type="EMBL" id="JACCCC010000001">
    <property type="protein sequence ID" value="NYE45642.1"/>
    <property type="molecule type" value="Genomic_DNA"/>
</dbReference>
<evidence type="ECO:0000313" key="3">
    <source>
        <dbReference type="Proteomes" id="UP000589036"/>
    </source>
</evidence>
<keyword evidence="3" id="KW-1185">Reference proteome</keyword>